<sequence>MTSEFPLLSAVLEQSLGPLPPAGDIGRVLGALGITNSSYHSFEPPPTPEPPQANPQNAQPQMVTMRTAADDRVVEPAYAGAIDQQLPPALPTRSGHDEADLPRPEPRSHEPAREAPVWTTPTLGIPTRIEPRVTAHAAPAPLVHAMAEQAASKADWSRHLAEPDRAATRPASRVPPPDTASTAGGQLPVKQPLSLGGLFRILGSPAQTQAAPSRTLRDVFGYAGKRNS</sequence>
<organism evidence="2 3">
    <name type="scientific">Lichenicola cladoniae</name>
    <dbReference type="NCBI Taxonomy" id="1484109"/>
    <lineage>
        <taxon>Bacteria</taxon>
        <taxon>Pseudomonadati</taxon>
        <taxon>Pseudomonadota</taxon>
        <taxon>Alphaproteobacteria</taxon>
        <taxon>Acetobacterales</taxon>
        <taxon>Acetobacteraceae</taxon>
        <taxon>Lichenicola</taxon>
    </lineage>
</organism>
<dbReference type="KEGG" id="lck:HN018_07135"/>
<feature type="compositionally biased region" description="Basic and acidic residues" evidence="1">
    <location>
        <begin position="94"/>
        <end position="113"/>
    </location>
</feature>
<protein>
    <submittedName>
        <fullName evidence="2">Uncharacterized protein</fullName>
    </submittedName>
</protein>
<dbReference type="AlphaFoldDB" id="A0A6M8HNA8"/>
<dbReference type="RefSeq" id="WP_171834835.1">
    <property type="nucleotide sequence ID" value="NZ_CP053708.1"/>
</dbReference>
<proteinExistence type="predicted"/>
<feature type="compositionally biased region" description="Pro residues" evidence="1">
    <location>
        <begin position="43"/>
        <end position="53"/>
    </location>
</feature>
<feature type="region of interest" description="Disordered" evidence="1">
    <location>
        <begin position="39"/>
        <end position="125"/>
    </location>
</feature>
<evidence type="ECO:0000256" key="1">
    <source>
        <dbReference type="SAM" id="MobiDB-lite"/>
    </source>
</evidence>
<evidence type="ECO:0000313" key="2">
    <source>
        <dbReference type="EMBL" id="QKE89848.1"/>
    </source>
</evidence>
<keyword evidence="3" id="KW-1185">Reference proteome</keyword>
<dbReference type="EMBL" id="CP053708">
    <property type="protein sequence ID" value="QKE89848.1"/>
    <property type="molecule type" value="Genomic_DNA"/>
</dbReference>
<evidence type="ECO:0000313" key="3">
    <source>
        <dbReference type="Proteomes" id="UP000500767"/>
    </source>
</evidence>
<gene>
    <name evidence="2" type="ORF">HN018_07135</name>
</gene>
<dbReference type="Proteomes" id="UP000500767">
    <property type="component" value="Chromosome"/>
</dbReference>
<accession>A0A6M8HNA8</accession>
<feature type="compositionally biased region" description="Basic and acidic residues" evidence="1">
    <location>
        <begin position="155"/>
        <end position="167"/>
    </location>
</feature>
<name>A0A6M8HNA8_9PROT</name>
<feature type="region of interest" description="Disordered" evidence="1">
    <location>
        <begin position="149"/>
        <end position="190"/>
    </location>
</feature>
<reference evidence="2 3" key="1">
    <citation type="journal article" date="2014" name="World J. Microbiol. Biotechnol.">
        <title>Biodiversity and physiological characteristics of Antarctic and Arctic lichens-associated bacteria.</title>
        <authorList>
            <person name="Lee Y.M."/>
            <person name="Kim E.H."/>
            <person name="Lee H.K."/>
            <person name="Hong S.G."/>
        </authorList>
    </citation>
    <scope>NUCLEOTIDE SEQUENCE [LARGE SCALE GENOMIC DNA]</scope>
    <source>
        <strain evidence="2 3">PAMC 26569</strain>
    </source>
</reference>